<keyword evidence="2" id="KW-1185">Reference proteome</keyword>
<dbReference type="RefSeq" id="WP_118885903.1">
    <property type="nucleotide sequence ID" value="NZ_CP032100.1"/>
</dbReference>
<gene>
    <name evidence="1" type="ORF">ASUIS_0856</name>
</gene>
<accession>A0AAD0SQ37</accession>
<dbReference type="GO" id="GO:0030430">
    <property type="term" value="C:host cell cytoplasm"/>
    <property type="evidence" value="ECO:0007669"/>
    <property type="project" value="InterPro"/>
</dbReference>
<dbReference type="EMBL" id="CP032100">
    <property type="protein sequence ID" value="AXX89347.1"/>
    <property type="molecule type" value="Genomic_DNA"/>
</dbReference>
<reference evidence="1 2" key="1">
    <citation type="submission" date="2018-08" db="EMBL/GenBank/DDBJ databases">
        <title>Complete genome of the Arcobacter suis type strain LMG 26152.</title>
        <authorList>
            <person name="Miller W.G."/>
            <person name="Yee E."/>
            <person name="Bono J.L."/>
        </authorList>
    </citation>
    <scope>NUCLEOTIDE SEQUENCE [LARGE SCALE GENOMIC DNA]</scope>
    <source>
        <strain evidence="1 2">CECT 7833</strain>
    </source>
</reference>
<evidence type="ECO:0000313" key="2">
    <source>
        <dbReference type="Proteomes" id="UP000263040"/>
    </source>
</evidence>
<protein>
    <submittedName>
        <fullName evidence="1">Phage-related protein</fullName>
    </submittedName>
</protein>
<proteinExistence type="predicted"/>
<dbReference type="GO" id="GO:0051536">
    <property type="term" value="F:iron-sulfur cluster binding"/>
    <property type="evidence" value="ECO:0007669"/>
    <property type="project" value="InterPro"/>
</dbReference>
<sequence>MLSDITKIEKNQLNSNSVWLSMLEINIPSVAETLRIVNNNEDITWKSFTWLKFPFELDEISQSVNAETSQFQIKVGNVKNIIGQYIRQYDAYVKTNGFEAITVVLYIVNSKDLANTTPVYSTNLILTTSNLNHLEVSFTVSARDLFRARTPQTRMFPNSCRFKFKSTLCGYSGPVSLCDKSLSRCRQLENSKRYGGFPAIGNQGVSI</sequence>
<dbReference type="AlphaFoldDB" id="A0AAD0SQ37"/>
<name>A0AAD0SQ37_9BACT</name>
<dbReference type="Pfam" id="PF05100">
    <property type="entry name" value="Phage_tail_L"/>
    <property type="match status" value="1"/>
</dbReference>
<evidence type="ECO:0000313" key="1">
    <source>
        <dbReference type="EMBL" id="AXX89347.1"/>
    </source>
</evidence>
<dbReference type="GO" id="GO:0046718">
    <property type="term" value="P:symbiont entry into host cell"/>
    <property type="evidence" value="ECO:0007669"/>
    <property type="project" value="InterPro"/>
</dbReference>
<dbReference type="Proteomes" id="UP000263040">
    <property type="component" value="Chromosome"/>
</dbReference>
<dbReference type="InterPro" id="IPR006487">
    <property type="entry name" value="Phage_lambda_L"/>
</dbReference>
<dbReference type="KEGG" id="asui:ASUIS_0856"/>
<organism evidence="1 2">
    <name type="scientific">Arcobacter suis CECT 7833</name>
    <dbReference type="NCBI Taxonomy" id="663365"/>
    <lineage>
        <taxon>Bacteria</taxon>
        <taxon>Pseudomonadati</taxon>
        <taxon>Campylobacterota</taxon>
        <taxon>Epsilonproteobacteria</taxon>
        <taxon>Campylobacterales</taxon>
        <taxon>Arcobacteraceae</taxon>
        <taxon>Arcobacter</taxon>
    </lineage>
</organism>